<dbReference type="AlphaFoldDB" id="A0A9Q4DDJ5"/>
<feature type="binding site" evidence="11">
    <location>
        <position position="157"/>
    </location>
    <ligand>
        <name>CTP</name>
        <dbReference type="ChEBI" id="CHEBI:37563"/>
    </ligand>
</feature>
<keyword evidence="8 11" id="KW-0067">ATP-binding</keyword>
<keyword evidence="6 11" id="KW-0547">Nucleotide-binding</keyword>
<evidence type="ECO:0000256" key="2">
    <source>
        <dbReference type="ARBA" id="ARBA00022679"/>
    </source>
</evidence>
<keyword evidence="10 11" id="KW-0694">RNA-binding</keyword>
<evidence type="ECO:0000259" key="12">
    <source>
        <dbReference type="Pfam" id="PF01743"/>
    </source>
</evidence>
<dbReference type="GO" id="GO:0001680">
    <property type="term" value="P:tRNA 3'-terminal CCA addition"/>
    <property type="evidence" value="ECO:0007669"/>
    <property type="project" value="UniProtKB-UniRule"/>
</dbReference>
<comment type="similarity">
    <text evidence="11">Belongs to the tRNA nucleotidyltransferase/poly(A) polymerase family. Bacterial CCA-adding enzyme type 3 subfamily.</text>
</comment>
<feature type="domain" description="CCA-adding enzyme C-terminal" evidence="14">
    <location>
        <begin position="251"/>
        <end position="407"/>
    </location>
</feature>
<reference evidence="16" key="3">
    <citation type="submission" date="2024-02" db="EMBL/GenBank/DDBJ databases">
        <authorList>
            <person name="Choi B."/>
        </authorList>
    </citation>
    <scope>NUCLEOTIDE SEQUENCE</scope>
    <source>
        <strain evidence="16">UMB1016</strain>
    </source>
</reference>
<dbReference type="GO" id="GO:0000287">
    <property type="term" value="F:magnesium ion binding"/>
    <property type="evidence" value="ECO:0007669"/>
    <property type="project" value="UniProtKB-UniRule"/>
</dbReference>
<comment type="catalytic activity">
    <reaction evidence="11">
        <text>a tRNA with a 3' CCA end + 2 CTP + ATP = a tRNA with a 3' CCACCA end + 3 diphosphate</text>
        <dbReference type="Rhea" id="RHEA:76235"/>
        <dbReference type="Rhea" id="RHEA-COMP:10468"/>
        <dbReference type="Rhea" id="RHEA-COMP:18655"/>
        <dbReference type="ChEBI" id="CHEBI:30616"/>
        <dbReference type="ChEBI" id="CHEBI:33019"/>
        <dbReference type="ChEBI" id="CHEBI:37563"/>
        <dbReference type="ChEBI" id="CHEBI:83071"/>
        <dbReference type="ChEBI" id="CHEBI:195187"/>
    </reaction>
</comment>
<feature type="binding site" evidence="11">
    <location>
        <position position="160"/>
    </location>
    <ligand>
        <name>CTP</name>
        <dbReference type="ChEBI" id="CHEBI:37563"/>
    </ligand>
</feature>
<feature type="binding site" evidence="11">
    <location>
        <position position="163"/>
    </location>
    <ligand>
        <name>ATP</name>
        <dbReference type="ChEBI" id="CHEBI:30616"/>
    </ligand>
</feature>
<feature type="binding site" evidence="11">
    <location>
        <position position="45"/>
    </location>
    <ligand>
        <name>Mg(2+)</name>
        <dbReference type="ChEBI" id="CHEBI:18420"/>
    </ligand>
</feature>
<dbReference type="GO" id="GO:0004810">
    <property type="term" value="F:CCA tRNA nucleotidyltransferase activity"/>
    <property type="evidence" value="ECO:0007669"/>
    <property type="project" value="UniProtKB-UniRule"/>
</dbReference>
<dbReference type="SUPFAM" id="SSF81891">
    <property type="entry name" value="Poly A polymerase C-terminal region-like"/>
    <property type="match status" value="1"/>
</dbReference>
<keyword evidence="7 11" id="KW-0692">RNA repair</keyword>
<evidence type="ECO:0000256" key="4">
    <source>
        <dbReference type="ARBA" id="ARBA00022695"/>
    </source>
</evidence>
<feature type="domain" description="Poly A polymerase head" evidence="12">
    <location>
        <begin position="25"/>
        <end position="145"/>
    </location>
</feature>
<dbReference type="PROSITE" id="PS51257">
    <property type="entry name" value="PROKAR_LIPOPROTEIN"/>
    <property type="match status" value="1"/>
</dbReference>
<dbReference type="PANTHER" id="PTHR46173">
    <property type="entry name" value="CCA TRNA NUCLEOTIDYLTRANSFERASE 1, MITOCHONDRIAL"/>
    <property type="match status" value="1"/>
</dbReference>
<dbReference type="GO" id="GO:0042245">
    <property type="term" value="P:RNA repair"/>
    <property type="evidence" value="ECO:0007669"/>
    <property type="project" value="UniProtKB-KW"/>
</dbReference>
<dbReference type="EMBL" id="CP145132">
    <property type="protein sequence ID" value="WWC55463.1"/>
    <property type="molecule type" value="Genomic_DNA"/>
</dbReference>
<feature type="binding site" evidence="11">
    <location>
        <position position="33"/>
    </location>
    <ligand>
        <name>ATP</name>
        <dbReference type="ChEBI" id="CHEBI:30616"/>
    </ligand>
</feature>
<dbReference type="GO" id="GO:0005524">
    <property type="term" value="F:ATP binding"/>
    <property type="evidence" value="ECO:0007669"/>
    <property type="project" value="UniProtKB-UniRule"/>
</dbReference>
<reference evidence="15" key="2">
    <citation type="submission" date="2022-09" db="EMBL/GenBank/DDBJ databases">
        <title>Aerococcus urinae taxonomy study.</title>
        <authorList>
            <person name="Christensen J."/>
            <person name="Senneby E."/>
        </authorList>
    </citation>
    <scope>NUCLEOTIDE SEQUENCE</scope>
    <source>
        <strain evidence="15">LUND-41-B12</strain>
    </source>
</reference>
<feature type="domain" description="tRNA nucleotidyltransferase/poly(A) polymerase RNA and SrmB- binding" evidence="13">
    <location>
        <begin position="172"/>
        <end position="226"/>
    </location>
</feature>
<keyword evidence="9 11" id="KW-0460">Magnesium</keyword>
<accession>A0A9Q4DDJ5</accession>
<keyword evidence="5 11" id="KW-0479">Metal-binding</keyword>
<feature type="binding site" evidence="11">
    <location>
        <position position="114"/>
    </location>
    <ligand>
        <name>CTP</name>
        <dbReference type="ChEBI" id="CHEBI:37563"/>
    </ligand>
</feature>
<evidence type="ECO:0000256" key="3">
    <source>
        <dbReference type="ARBA" id="ARBA00022694"/>
    </source>
</evidence>
<evidence type="ECO:0000256" key="1">
    <source>
        <dbReference type="ARBA" id="ARBA00001946"/>
    </source>
</evidence>
<dbReference type="RefSeq" id="WP_070559055.1">
    <property type="nucleotide sequence ID" value="NZ_CAJHLG010000007.1"/>
</dbReference>
<dbReference type="EMBL" id="JAOTMY010000001">
    <property type="protein sequence ID" value="MCY3087218.1"/>
    <property type="molecule type" value="Genomic_DNA"/>
</dbReference>
<feature type="binding site" evidence="11">
    <location>
        <position position="30"/>
    </location>
    <ligand>
        <name>ATP</name>
        <dbReference type="ChEBI" id="CHEBI:30616"/>
    </ligand>
</feature>
<dbReference type="Proteomes" id="UP000250354">
    <property type="component" value="Chromosome"/>
</dbReference>
<dbReference type="InterPro" id="IPR043519">
    <property type="entry name" value="NT_sf"/>
</dbReference>
<dbReference type="Gene3D" id="1.10.246.80">
    <property type="match status" value="1"/>
</dbReference>
<evidence type="ECO:0000256" key="6">
    <source>
        <dbReference type="ARBA" id="ARBA00022741"/>
    </source>
</evidence>
<dbReference type="Proteomes" id="UP001069047">
    <property type="component" value="Unassembled WGS sequence"/>
</dbReference>
<feature type="binding site" evidence="11">
    <location>
        <position position="166"/>
    </location>
    <ligand>
        <name>ATP</name>
        <dbReference type="ChEBI" id="CHEBI:30616"/>
    </ligand>
</feature>
<protein>
    <recommendedName>
        <fullName evidence="11">CCA-adding enzyme</fullName>
        <ecNumber evidence="11">2.7.7.72</ecNumber>
    </recommendedName>
    <alternativeName>
        <fullName evidence="11">CCA tRNA nucleotidyltransferase</fullName>
    </alternativeName>
    <alternativeName>
        <fullName evidence="11">tRNA CCA-pyrophosphorylase</fullName>
    </alternativeName>
    <alternativeName>
        <fullName evidence="11">tRNA adenylyl-/cytidylyl- transferase</fullName>
    </alternativeName>
    <alternativeName>
        <fullName evidence="11">tRNA nucleotidyltransferase</fullName>
    </alternativeName>
    <alternativeName>
        <fullName evidence="11">tRNA-NT</fullName>
    </alternativeName>
</protein>
<dbReference type="SUPFAM" id="SSF81301">
    <property type="entry name" value="Nucleotidyltransferase"/>
    <property type="match status" value="1"/>
</dbReference>
<dbReference type="CDD" id="cd05398">
    <property type="entry name" value="NT_ClassII-CCAase"/>
    <property type="match status" value="1"/>
</dbReference>
<feature type="binding site" evidence="11">
    <location>
        <position position="166"/>
    </location>
    <ligand>
        <name>CTP</name>
        <dbReference type="ChEBI" id="CHEBI:37563"/>
    </ligand>
</feature>
<feature type="binding site" evidence="11">
    <location>
        <position position="114"/>
    </location>
    <ligand>
        <name>ATP</name>
        <dbReference type="ChEBI" id="CHEBI:30616"/>
    </ligand>
</feature>
<dbReference type="Gene3D" id="3.30.460.10">
    <property type="entry name" value="Beta Polymerase, domain 2"/>
    <property type="match status" value="1"/>
</dbReference>
<dbReference type="GeneID" id="86858891"/>
<proteinExistence type="inferred from homology"/>
<evidence type="ECO:0000256" key="10">
    <source>
        <dbReference type="ARBA" id="ARBA00022884"/>
    </source>
</evidence>
<sequence length="412" mass="47161">MIIDNKEFQKALPVLKKIESFGYQAYFVGGCIRDALLGLTSHDVDIATSAFPEEIQAIFPKHFDVGLEHGTVMAYFNGDTYEITTFRTESEYEDYRRPKEVTFVRSLEEDLLRRDFTINAMAMDTEGQLIDYFQGQEDLKAGRLRAVGKAHDRFQEDALRMMRAVRFASQLGFELETDTAQAIKDSASLLEKIAVERIETEMAKLWQGQHWQAGLSYFIDLELYRYCPLTEVGQASFQKMLDVLSPQQFFPSDTFAWAIYFFLAKRDLQFIDDFTRAWKMSNKQNRLIKEYFLALTARQETQCAWTAQLLYRFGLKTAQTVEIFIQGEGQAMSEFARHFPKGEAGQVEAIWEALPIHSRKDLALNGRDIIADLAPDDKRLIGLYLNQAEAAVLAGQCPNSKADLLAYLKANQ</sequence>
<keyword evidence="2 11" id="KW-0808">Transferase</keyword>
<keyword evidence="4 11" id="KW-0548">Nucleotidyltransferase</keyword>
<evidence type="ECO:0000259" key="13">
    <source>
        <dbReference type="Pfam" id="PF12627"/>
    </source>
</evidence>
<comment type="cofactor">
    <cofactor evidence="1 11">
        <name>Mg(2+)</name>
        <dbReference type="ChEBI" id="CHEBI:18420"/>
    </cofactor>
</comment>
<evidence type="ECO:0000259" key="14">
    <source>
        <dbReference type="Pfam" id="PF13735"/>
    </source>
</evidence>
<evidence type="ECO:0000313" key="15">
    <source>
        <dbReference type="EMBL" id="MCY3087218.1"/>
    </source>
</evidence>
<keyword evidence="17" id="KW-1185">Reference proteome</keyword>
<reference evidence="16 17" key="1">
    <citation type="journal article" date="2020" name="J. Bacteriol.">
        <title>Aerococcus urinae Isolated from Women with Lower Urinary Tract Symptoms: In Vitro Aggregation and Genome Analysis.</title>
        <authorList>
            <person name="Hilt E.E."/>
            <person name="Putonti C."/>
            <person name="Thomas-White K."/>
            <person name="Lewis A.L."/>
            <person name="Visick K.L."/>
            <person name="Gilbert N.M."/>
            <person name="Wolfe A.J."/>
        </authorList>
    </citation>
    <scope>NUCLEOTIDE SEQUENCE [LARGE SCALE GENOMIC DNA]</scope>
    <source>
        <strain evidence="16 17">UMB1016</strain>
    </source>
</reference>
<dbReference type="InterPro" id="IPR032828">
    <property type="entry name" value="PolyA_RNA-bd"/>
</dbReference>
<dbReference type="Pfam" id="PF12627">
    <property type="entry name" value="PolyA_pol_RNAbd"/>
    <property type="match status" value="1"/>
</dbReference>
<dbReference type="Gene3D" id="1.10.110.30">
    <property type="match status" value="1"/>
</dbReference>
<dbReference type="InterPro" id="IPR032810">
    <property type="entry name" value="CCA-adding_enz_C"/>
</dbReference>
<comment type="function">
    <text evidence="11">Catalyzes the addition and repair of the essential 3'-terminal CCA sequence in tRNAs without using a nucleic acid template. Adds these three nucleotides in the order of C, C, and A to the tRNA nucleotide-73, using CTP and ATP as substrates and producing inorganic pyrophosphate. tRNA 3'-terminal CCA addition is required both for tRNA processing and repair. Also involved in tRNA surveillance by mediating tandem CCA addition to generate a CCACCA at the 3' terminus of unstable tRNAs. While stable tRNAs receive only 3'-terminal CCA, unstable tRNAs are marked with CCACCA and rapidly degraded.</text>
</comment>
<comment type="catalytic activity">
    <reaction evidence="11">
        <text>a tRNA precursor + 2 CTP + ATP = a tRNA with a 3' CCA end + 3 diphosphate</text>
        <dbReference type="Rhea" id="RHEA:14433"/>
        <dbReference type="Rhea" id="RHEA-COMP:10465"/>
        <dbReference type="Rhea" id="RHEA-COMP:10468"/>
        <dbReference type="ChEBI" id="CHEBI:30616"/>
        <dbReference type="ChEBI" id="CHEBI:33019"/>
        <dbReference type="ChEBI" id="CHEBI:37563"/>
        <dbReference type="ChEBI" id="CHEBI:74896"/>
        <dbReference type="ChEBI" id="CHEBI:83071"/>
        <dbReference type="EC" id="2.7.7.72"/>
    </reaction>
</comment>
<dbReference type="InterPro" id="IPR050264">
    <property type="entry name" value="Bact_CCA-adding_enz_type3_sf"/>
</dbReference>
<dbReference type="GO" id="GO:0000049">
    <property type="term" value="F:tRNA binding"/>
    <property type="evidence" value="ECO:0007669"/>
    <property type="project" value="UniProtKB-UniRule"/>
</dbReference>
<evidence type="ECO:0000256" key="7">
    <source>
        <dbReference type="ARBA" id="ARBA00022800"/>
    </source>
</evidence>
<feature type="binding site" evidence="11">
    <location>
        <position position="43"/>
    </location>
    <ligand>
        <name>Mg(2+)</name>
        <dbReference type="ChEBI" id="CHEBI:18420"/>
    </ligand>
</feature>
<comment type="subunit">
    <text evidence="11">Homodimer.</text>
</comment>
<evidence type="ECO:0000256" key="5">
    <source>
        <dbReference type="ARBA" id="ARBA00022723"/>
    </source>
</evidence>
<keyword evidence="3 11" id="KW-0819">tRNA processing</keyword>
<dbReference type="InterPro" id="IPR002646">
    <property type="entry name" value="PolA_pol_head_dom"/>
</dbReference>
<evidence type="ECO:0000256" key="9">
    <source>
        <dbReference type="ARBA" id="ARBA00022842"/>
    </source>
</evidence>
<name>A0A9Q4DDJ5_9LACT</name>
<evidence type="ECO:0000256" key="8">
    <source>
        <dbReference type="ARBA" id="ARBA00022840"/>
    </source>
</evidence>
<dbReference type="Gene3D" id="1.20.58.560">
    <property type="match status" value="1"/>
</dbReference>
<dbReference type="Pfam" id="PF13735">
    <property type="entry name" value="tRNA_NucTran2_2"/>
    <property type="match status" value="1"/>
</dbReference>
<evidence type="ECO:0000313" key="16">
    <source>
        <dbReference type="EMBL" id="WWC55463.1"/>
    </source>
</evidence>
<dbReference type="Pfam" id="PF01743">
    <property type="entry name" value="PolyA_pol"/>
    <property type="match status" value="1"/>
</dbReference>
<feature type="binding site" evidence="11">
    <location>
        <position position="157"/>
    </location>
    <ligand>
        <name>ATP</name>
        <dbReference type="ChEBI" id="CHEBI:30616"/>
    </ligand>
</feature>
<dbReference type="EC" id="2.7.7.72" evidence="11"/>
<feature type="binding site" evidence="11">
    <location>
        <position position="160"/>
    </location>
    <ligand>
        <name>ATP</name>
        <dbReference type="ChEBI" id="CHEBI:30616"/>
    </ligand>
</feature>
<dbReference type="InterPro" id="IPR023068">
    <property type="entry name" value="CCA-adding_enz_firmicutes"/>
</dbReference>
<dbReference type="NCBIfam" id="NF009814">
    <property type="entry name" value="PRK13299.1"/>
    <property type="match status" value="1"/>
</dbReference>
<organism evidence="15 18">
    <name type="scientific">Aerococcus mictus</name>
    <dbReference type="NCBI Taxonomy" id="2976810"/>
    <lineage>
        <taxon>Bacteria</taxon>
        <taxon>Bacillati</taxon>
        <taxon>Bacillota</taxon>
        <taxon>Bacilli</taxon>
        <taxon>Lactobacillales</taxon>
        <taxon>Aerococcaceae</taxon>
        <taxon>Aerococcus</taxon>
    </lineage>
</organism>
<comment type="miscellaneous">
    <text evidence="11">A single active site specifically recognizes both ATP and CTP and is responsible for their addition.</text>
</comment>
<feature type="binding site" evidence="11">
    <location>
        <position position="33"/>
    </location>
    <ligand>
        <name>CTP</name>
        <dbReference type="ChEBI" id="CHEBI:37563"/>
    </ligand>
</feature>
<evidence type="ECO:0000256" key="11">
    <source>
        <dbReference type="HAMAP-Rule" id="MF_01263"/>
    </source>
</evidence>
<evidence type="ECO:0000313" key="18">
    <source>
        <dbReference type="Proteomes" id="UP001069047"/>
    </source>
</evidence>
<feature type="binding site" evidence="11">
    <location>
        <position position="163"/>
    </location>
    <ligand>
        <name>CTP</name>
        <dbReference type="ChEBI" id="CHEBI:37563"/>
    </ligand>
</feature>
<feature type="binding site" evidence="11">
    <location>
        <position position="30"/>
    </location>
    <ligand>
        <name>CTP</name>
        <dbReference type="ChEBI" id="CHEBI:37563"/>
    </ligand>
</feature>
<dbReference type="HAMAP" id="MF_01263">
    <property type="entry name" value="CCA_bact_type3"/>
    <property type="match status" value="1"/>
</dbReference>
<evidence type="ECO:0000313" key="17">
    <source>
        <dbReference type="Proteomes" id="UP000250354"/>
    </source>
</evidence>
<gene>
    <name evidence="11" type="primary">cca</name>
    <name evidence="16" type="ORF">DBT44_0003925</name>
    <name evidence="15" type="ORF">ODY61_03680</name>
</gene>
<dbReference type="PANTHER" id="PTHR46173:SF1">
    <property type="entry name" value="CCA TRNA NUCLEOTIDYLTRANSFERASE 1, MITOCHONDRIAL"/>
    <property type="match status" value="1"/>
</dbReference>